<proteinExistence type="predicted"/>
<gene>
    <name evidence="9" type="ORF">FPE_LOCUS31087</name>
</gene>
<dbReference type="PANTHER" id="PTHR47995:SF18">
    <property type="entry name" value="TRANSCRIPTION FACTOR MYB65"/>
    <property type="match status" value="1"/>
</dbReference>
<evidence type="ECO:0000256" key="4">
    <source>
        <dbReference type="ARBA" id="ARBA00023125"/>
    </source>
</evidence>
<dbReference type="PANTHER" id="PTHR47995">
    <property type="entry name" value="TRANSCRIPTION FACTOR MYB33-RELATED"/>
    <property type="match status" value="1"/>
</dbReference>
<evidence type="ECO:0000256" key="3">
    <source>
        <dbReference type="ARBA" id="ARBA00023015"/>
    </source>
</evidence>
<reference evidence="9" key="1">
    <citation type="submission" date="2023-05" db="EMBL/GenBank/DDBJ databases">
        <authorList>
            <person name="Huff M."/>
        </authorList>
    </citation>
    <scope>NUCLEOTIDE SEQUENCE</scope>
</reference>
<keyword evidence="6" id="KW-0539">Nucleus</keyword>
<evidence type="ECO:0000259" key="8">
    <source>
        <dbReference type="PROSITE" id="PS51294"/>
    </source>
</evidence>
<evidence type="ECO:0000256" key="2">
    <source>
        <dbReference type="ARBA" id="ARBA00022737"/>
    </source>
</evidence>
<evidence type="ECO:0000256" key="6">
    <source>
        <dbReference type="ARBA" id="ARBA00023242"/>
    </source>
</evidence>
<dbReference type="GO" id="GO:0005634">
    <property type="term" value="C:nucleus"/>
    <property type="evidence" value="ECO:0007669"/>
    <property type="project" value="UniProtKB-SubCell"/>
</dbReference>
<evidence type="ECO:0000256" key="1">
    <source>
        <dbReference type="ARBA" id="ARBA00004123"/>
    </source>
</evidence>
<evidence type="ECO:0000259" key="7">
    <source>
        <dbReference type="PROSITE" id="PS50090"/>
    </source>
</evidence>
<dbReference type="InterPro" id="IPR017930">
    <property type="entry name" value="Myb_dom"/>
</dbReference>
<dbReference type="PROSITE" id="PS50090">
    <property type="entry name" value="MYB_LIKE"/>
    <property type="match status" value="1"/>
</dbReference>
<feature type="domain" description="HTH myb-type" evidence="8">
    <location>
        <begin position="1"/>
        <end position="38"/>
    </location>
</feature>
<dbReference type="EMBL" id="OU503055">
    <property type="protein sequence ID" value="CAI9783566.1"/>
    <property type="molecule type" value="Genomic_DNA"/>
</dbReference>
<dbReference type="AlphaFoldDB" id="A0AAD2ED23"/>
<dbReference type="GO" id="GO:0003677">
    <property type="term" value="F:DNA binding"/>
    <property type="evidence" value="ECO:0007669"/>
    <property type="project" value="UniProtKB-KW"/>
</dbReference>
<dbReference type="Gene3D" id="1.10.10.60">
    <property type="entry name" value="Homeodomain-like"/>
    <property type="match status" value="1"/>
</dbReference>
<keyword evidence="3" id="KW-0805">Transcription regulation</keyword>
<evidence type="ECO:0000313" key="10">
    <source>
        <dbReference type="Proteomes" id="UP000834106"/>
    </source>
</evidence>
<keyword evidence="2" id="KW-0677">Repeat</keyword>
<keyword evidence="5" id="KW-0804">Transcription</keyword>
<dbReference type="InterPro" id="IPR009057">
    <property type="entry name" value="Homeodomain-like_sf"/>
</dbReference>
<dbReference type="SUPFAM" id="SSF46689">
    <property type="entry name" value="Homeodomain-like"/>
    <property type="match status" value="1"/>
</dbReference>
<dbReference type="PROSITE" id="PS51294">
    <property type="entry name" value="HTH_MYB"/>
    <property type="match status" value="1"/>
</dbReference>
<dbReference type="InterPro" id="IPR001005">
    <property type="entry name" value="SANT/Myb"/>
</dbReference>
<protein>
    <submittedName>
        <fullName evidence="9">Uncharacterized protein</fullName>
    </submittedName>
</protein>
<dbReference type="CDD" id="cd00167">
    <property type="entry name" value="SANT"/>
    <property type="match status" value="1"/>
</dbReference>
<evidence type="ECO:0000313" key="9">
    <source>
        <dbReference type="EMBL" id="CAI9783566.1"/>
    </source>
</evidence>
<keyword evidence="4" id="KW-0238">DNA-binding</keyword>
<keyword evidence="10" id="KW-1185">Reference proteome</keyword>
<evidence type="ECO:0000256" key="5">
    <source>
        <dbReference type="ARBA" id="ARBA00023163"/>
    </source>
</evidence>
<sequence>MELHNQLGNKWSAIAAKLPGRTDNEIKNYWHTRMKRCNKRKEAATQVEVAQTIENSPSGIQTLKESEKLMLSPNSAKWIACDNTSLDSIAVSQDNSWPETFLPITYNNQANMLAAVPDPFELSSELNFSELSFPDFSMPSDLHGIGDDNVNSSDSGFLGNFWNEPNETNYLLPVEEAGQFSPYISYFDDFMVNMS</sequence>
<name>A0AAD2ED23_9LAMI</name>
<organism evidence="9 10">
    <name type="scientific">Fraxinus pennsylvanica</name>
    <dbReference type="NCBI Taxonomy" id="56036"/>
    <lineage>
        <taxon>Eukaryota</taxon>
        <taxon>Viridiplantae</taxon>
        <taxon>Streptophyta</taxon>
        <taxon>Embryophyta</taxon>
        <taxon>Tracheophyta</taxon>
        <taxon>Spermatophyta</taxon>
        <taxon>Magnoliopsida</taxon>
        <taxon>eudicotyledons</taxon>
        <taxon>Gunneridae</taxon>
        <taxon>Pentapetalae</taxon>
        <taxon>asterids</taxon>
        <taxon>lamiids</taxon>
        <taxon>Lamiales</taxon>
        <taxon>Oleaceae</taxon>
        <taxon>Oleeae</taxon>
        <taxon>Fraxinus</taxon>
    </lineage>
</organism>
<dbReference type="Proteomes" id="UP000834106">
    <property type="component" value="Chromosome 20"/>
</dbReference>
<comment type="subcellular location">
    <subcellularLocation>
        <location evidence="1">Nucleus</location>
    </subcellularLocation>
</comment>
<accession>A0AAD2ED23</accession>
<dbReference type="Pfam" id="PF00249">
    <property type="entry name" value="Myb_DNA-binding"/>
    <property type="match status" value="1"/>
</dbReference>
<feature type="domain" description="Myb-like" evidence="7">
    <location>
        <begin position="1"/>
        <end position="34"/>
    </location>
</feature>